<organism evidence="1 2">
    <name type="scientific">Trifolium medium</name>
    <dbReference type="NCBI Taxonomy" id="97028"/>
    <lineage>
        <taxon>Eukaryota</taxon>
        <taxon>Viridiplantae</taxon>
        <taxon>Streptophyta</taxon>
        <taxon>Embryophyta</taxon>
        <taxon>Tracheophyta</taxon>
        <taxon>Spermatophyta</taxon>
        <taxon>Magnoliopsida</taxon>
        <taxon>eudicotyledons</taxon>
        <taxon>Gunneridae</taxon>
        <taxon>Pentapetalae</taxon>
        <taxon>rosids</taxon>
        <taxon>fabids</taxon>
        <taxon>Fabales</taxon>
        <taxon>Fabaceae</taxon>
        <taxon>Papilionoideae</taxon>
        <taxon>50 kb inversion clade</taxon>
        <taxon>NPAAA clade</taxon>
        <taxon>Hologalegina</taxon>
        <taxon>IRL clade</taxon>
        <taxon>Trifolieae</taxon>
        <taxon>Trifolium</taxon>
    </lineage>
</organism>
<comment type="caution">
    <text evidence="1">The sequence shown here is derived from an EMBL/GenBank/DDBJ whole genome shotgun (WGS) entry which is preliminary data.</text>
</comment>
<protein>
    <submittedName>
        <fullName evidence="1">Uncharacterized protein</fullName>
    </submittedName>
</protein>
<dbReference type="EMBL" id="LXQA010620390">
    <property type="protein sequence ID" value="MCI62524.1"/>
    <property type="molecule type" value="Genomic_DNA"/>
</dbReference>
<name>A0A392TPF9_9FABA</name>
<feature type="non-terminal residue" evidence="1">
    <location>
        <position position="1"/>
    </location>
</feature>
<sequence>VSARCAALWRALRSFQDMFLVSARCAAWWRALRSLEGIASGLGALRR</sequence>
<evidence type="ECO:0000313" key="1">
    <source>
        <dbReference type="EMBL" id="MCI62524.1"/>
    </source>
</evidence>
<keyword evidence="2" id="KW-1185">Reference proteome</keyword>
<dbReference type="AlphaFoldDB" id="A0A392TPF9"/>
<reference evidence="1 2" key="1">
    <citation type="journal article" date="2018" name="Front. Plant Sci.">
        <title>Red Clover (Trifolium pratense) and Zigzag Clover (T. medium) - A Picture of Genomic Similarities and Differences.</title>
        <authorList>
            <person name="Dluhosova J."/>
            <person name="Istvanek J."/>
            <person name="Nedelnik J."/>
            <person name="Repkova J."/>
        </authorList>
    </citation>
    <scope>NUCLEOTIDE SEQUENCE [LARGE SCALE GENOMIC DNA]</scope>
    <source>
        <strain evidence="2">cv. 10/8</strain>
        <tissue evidence="1">Leaf</tissue>
    </source>
</reference>
<proteinExistence type="predicted"/>
<accession>A0A392TPF9</accession>
<evidence type="ECO:0000313" key="2">
    <source>
        <dbReference type="Proteomes" id="UP000265520"/>
    </source>
</evidence>
<dbReference type="Proteomes" id="UP000265520">
    <property type="component" value="Unassembled WGS sequence"/>
</dbReference>